<dbReference type="InterPro" id="IPR036855">
    <property type="entry name" value="Znf_CCCH_sf"/>
</dbReference>
<dbReference type="OMA" id="NAGCESK"/>
<feature type="compositionally biased region" description="Acidic residues" evidence="5">
    <location>
        <begin position="86"/>
        <end position="104"/>
    </location>
</feature>
<feature type="compositionally biased region" description="Basic and acidic residues" evidence="5">
    <location>
        <begin position="257"/>
        <end position="284"/>
    </location>
</feature>
<proteinExistence type="predicted"/>
<sequence length="768" mass="83999">AAAAAAAAAEAAPQAASEVFEPVDETWIDDLEKEKNRKDQKKPAKRKGKQQAPLLAAEGIPDLQKDAVAAQEVNKKGPVVDVQEKVEDDAEDAEDAEDDEEEAQEKEAQEPEASATDDFCTAEDLMKLVGATGDGDGFLNTEMLFSEAMHGLFLLASDKDSAAKKDGTDIAGSTGLAPAEKEASSTGERRQRERPRKAETSEAEAEAEAETGRGGGSRGGGGRGGRGAGPPPGPEPSAAAAPSEKEGTRRSRRTRGGTKDKAERVEKGKVDAPASAEKEAKVDEAESAETPIVLEASSEAPPRARGERRQQEPGADGKVPLTSSQLRRQQRQRARALKLAEEKLQDEGGAQEKNEQQENDPEQEGEEQEQEQEQEQEVREHKQEQQHRPEKVEPVVQVVREERPLERIIKKTMDENQEARKSAASGRSSSSSYIGFDAAAAPYAKTTAAKEVKEVKEVKQAKESVWGGESEGPRNFAEIVAGRPLGRSNPPRSMRKWSSEDNDEYGEVPKPFSFSKPLDLDAPEFVPFSMMHAGTSSMDAMQEASSSSSSRPSKRNRRGRQAPVDLSAQEPEALPITTVMISGIHEEHSADSFRQVLESWGLMGTYNFFYMPPDRSEGSEVVAYLNFIDPAFALLCQALLMQDPSEGILTPFYVQGFESVVEHFNQDVREEDLINGPLIIPTETPSEWALAGENPMLNSKFSPQIREQFHKTKLCVFNKKNKCALGSACPFAHTKEELAPAPDLAKTKLCYNFFRRKCHDPKCKFAHG</sequence>
<feature type="region of interest" description="Disordered" evidence="5">
    <location>
        <begin position="537"/>
        <end position="569"/>
    </location>
</feature>
<feature type="zinc finger region" description="C3H1-type" evidence="4">
    <location>
        <begin position="744"/>
        <end position="768"/>
    </location>
</feature>
<feature type="region of interest" description="Disordered" evidence="5">
    <location>
        <begin position="162"/>
        <end position="433"/>
    </location>
</feature>
<keyword evidence="1 4" id="KW-0479">Metal-binding</keyword>
<evidence type="ECO:0000256" key="4">
    <source>
        <dbReference type="PROSITE-ProRule" id="PRU00723"/>
    </source>
</evidence>
<name>A0A813F2M4_POLGL</name>
<accession>A0A813F2M4</accession>
<evidence type="ECO:0000256" key="3">
    <source>
        <dbReference type="ARBA" id="ARBA00022833"/>
    </source>
</evidence>
<feature type="compositionally biased region" description="Basic and acidic residues" evidence="5">
    <location>
        <begin position="376"/>
        <end position="421"/>
    </location>
</feature>
<keyword evidence="3 4" id="KW-0862">Zinc</keyword>
<keyword evidence="2 4" id="KW-0863">Zinc-finger</keyword>
<dbReference type="AlphaFoldDB" id="A0A813F2M4"/>
<feature type="compositionally biased region" description="Basic residues" evidence="5">
    <location>
        <begin position="38"/>
        <end position="49"/>
    </location>
</feature>
<feature type="domain" description="C3H1-type" evidence="6">
    <location>
        <begin position="744"/>
        <end position="768"/>
    </location>
</feature>
<feature type="zinc finger region" description="C3H1-type" evidence="4">
    <location>
        <begin position="709"/>
        <end position="736"/>
    </location>
</feature>
<evidence type="ECO:0000256" key="5">
    <source>
        <dbReference type="SAM" id="MobiDB-lite"/>
    </source>
</evidence>
<dbReference type="PROSITE" id="PS50103">
    <property type="entry name" value="ZF_C3H1"/>
    <property type="match status" value="2"/>
</dbReference>
<feature type="non-terminal residue" evidence="7">
    <location>
        <position position="768"/>
    </location>
</feature>
<dbReference type="GO" id="GO:0008270">
    <property type="term" value="F:zinc ion binding"/>
    <property type="evidence" value="ECO:0007669"/>
    <property type="project" value="UniProtKB-KW"/>
</dbReference>
<dbReference type="EMBL" id="CAJNNV010023217">
    <property type="protein sequence ID" value="CAE8608589.1"/>
    <property type="molecule type" value="Genomic_DNA"/>
</dbReference>
<dbReference type="InterPro" id="IPR000571">
    <property type="entry name" value="Znf_CCCH"/>
</dbReference>
<feature type="compositionally biased region" description="Basic and acidic residues" evidence="5">
    <location>
        <begin position="302"/>
        <end position="311"/>
    </location>
</feature>
<keyword evidence="8" id="KW-1185">Reference proteome</keyword>
<feature type="region of interest" description="Disordered" evidence="5">
    <location>
        <begin position="72"/>
        <end position="118"/>
    </location>
</feature>
<feature type="compositionally biased region" description="Low complexity" evidence="5">
    <location>
        <begin position="422"/>
        <end position="433"/>
    </location>
</feature>
<feature type="compositionally biased region" description="Low complexity" evidence="5">
    <location>
        <begin position="1"/>
        <end position="16"/>
    </location>
</feature>
<feature type="non-terminal residue" evidence="7">
    <location>
        <position position="1"/>
    </location>
</feature>
<evidence type="ECO:0000313" key="7">
    <source>
        <dbReference type="EMBL" id="CAE8608589.1"/>
    </source>
</evidence>
<feature type="region of interest" description="Disordered" evidence="5">
    <location>
        <begin position="477"/>
        <end position="508"/>
    </location>
</feature>
<gene>
    <name evidence="7" type="ORF">PGLA1383_LOCUS26444</name>
</gene>
<dbReference type="SUPFAM" id="SSF90229">
    <property type="entry name" value="CCCH zinc finger"/>
    <property type="match status" value="1"/>
</dbReference>
<protein>
    <recommendedName>
        <fullName evidence="6">C3H1-type domain-containing protein</fullName>
    </recommendedName>
</protein>
<evidence type="ECO:0000256" key="2">
    <source>
        <dbReference type="ARBA" id="ARBA00022771"/>
    </source>
</evidence>
<dbReference type="Proteomes" id="UP000654075">
    <property type="component" value="Unassembled WGS sequence"/>
</dbReference>
<feature type="compositionally biased region" description="Acidic residues" evidence="5">
    <location>
        <begin position="357"/>
        <end position="375"/>
    </location>
</feature>
<evidence type="ECO:0000256" key="1">
    <source>
        <dbReference type="ARBA" id="ARBA00022723"/>
    </source>
</evidence>
<evidence type="ECO:0000259" key="6">
    <source>
        <dbReference type="PROSITE" id="PS50103"/>
    </source>
</evidence>
<feature type="compositionally biased region" description="Gly residues" evidence="5">
    <location>
        <begin position="212"/>
        <end position="228"/>
    </location>
</feature>
<organism evidence="7 8">
    <name type="scientific">Polarella glacialis</name>
    <name type="common">Dinoflagellate</name>
    <dbReference type="NCBI Taxonomy" id="89957"/>
    <lineage>
        <taxon>Eukaryota</taxon>
        <taxon>Sar</taxon>
        <taxon>Alveolata</taxon>
        <taxon>Dinophyceae</taxon>
        <taxon>Suessiales</taxon>
        <taxon>Suessiaceae</taxon>
        <taxon>Polarella</taxon>
    </lineage>
</organism>
<reference evidence="7" key="1">
    <citation type="submission" date="2021-02" db="EMBL/GenBank/DDBJ databases">
        <authorList>
            <person name="Dougan E. K."/>
            <person name="Rhodes N."/>
            <person name="Thang M."/>
            <person name="Chan C."/>
        </authorList>
    </citation>
    <scope>NUCLEOTIDE SEQUENCE</scope>
</reference>
<evidence type="ECO:0000313" key="8">
    <source>
        <dbReference type="Proteomes" id="UP000654075"/>
    </source>
</evidence>
<feature type="compositionally biased region" description="Basic and acidic residues" evidence="5">
    <location>
        <begin position="179"/>
        <end position="200"/>
    </location>
</feature>
<comment type="caution">
    <text evidence="7">The sequence shown here is derived from an EMBL/GenBank/DDBJ whole genome shotgun (WGS) entry which is preliminary data.</text>
</comment>
<feature type="domain" description="C3H1-type" evidence="6">
    <location>
        <begin position="709"/>
        <end position="736"/>
    </location>
</feature>
<feature type="region of interest" description="Disordered" evidence="5">
    <location>
        <begin position="1"/>
        <end position="60"/>
    </location>
</feature>
<dbReference type="Gene3D" id="3.30.1370.210">
    <property type="match status" value="1"/>
</dbReference>
<feature type="compositionally biased region" description="Basic and acidic residues" evidence="5">
    <location>
        <begin position="338"/>
        <end position="356"/>
    </location>
</feature>